<keyword evidence="3" id="KW-1185">Reference proteome</keyword>
<organism evidence="2 3">
    <name type="scientific">Allorhodopirellula heiligendammensis</name>
    <dbReference type="NCBI Taxonomy" id="2714739"/>
    <lineage>
        <taxon>Bacteria</taxon>
        <taxon>Pseudomonadati</taxon>
        <taxon>Planctomycetota</taxon>
        <taxon>Planctomycetia</taxon>
        <taxon>Pirellulales</taxon>
        <taxon>Pirellulaceae</taxon>
        <taxon>Allorhodopirellula</taxon>
    </lineage>
</organism>
<comment type="caution">
    <text evidence="2">The sequence shown here is derived from an EMBL/GenBank/DDBJ whole genome shotgun (WGS) entry which is preliminary data.</text>
</comment>
<reference evidence="2 3" key="1">
    <citation type="journal article" date="2020" name="Antonie Van Leeuwenhoek">
        <title>Rhodopirellula heiligendammensis sp. nov., Rhodopirellula pilleata sp. nov., and Rhodopirellula solitaria sp. nov. isolated from natural or artificial marine surfaces in Northern Germany and California, USA, and emended description of the genus Rhodopirellula.</title>
        <authorList>
            <person name="Kallscheuer N."/>
            <person name="Wiegand S."/>
            <person name="Jogler M."/>
            <person name="Boedeker C."/>
            <person name="Peeters S.H."/>
            <person name="Rast P."/>
            <person name="Heuer A."/>
            <person name="Jetten M.S.M."/>
            <person name="Rohde M."/>
            <person name="Jogler C."/>
        </authorList>
    </citation>
    <scope>NUCLEOTIDE SEQUENCE [LARGE SCALE GENOMIC DNA]</scope>
    <source>
        <strain evidence="2 3">Poly21</strain>
    </source>
</reference>
<evidence type="ECO:0000313" key="2">
    <source>
        <dbReference type="EMBL" id="TWU19985.1"/>
    </source>
</evidence>
<dbReference type="RefSeq" id="WP_146406680.1">
    <property type="nucleotide sequence ID" value="NZ_SJPU01000001.1"/>
</dbReference>
<gene>
    <name evidence="2" type="ORF">Poly21_21640</name>
</gene>
<evidence type="ECO:0008006" key="4">
    <source>
        <dbReference type="Google" id="ProtNLM"/>
    </source>
</evidence>
<feature type="signal peptide" evidence="1">
    <location>
        <begin position="1"/>
        <end position="21"/>
    </location>
</feature>
<feature type="chain" id="PRO_5022887996" description="Ig-like domain-containing protein" evidence="1">
    <location>
        <begin position="22"/>
        <end position="112"/>
    </location>
</feature>
<keyword evidence="1" id="KW-0732">Signal</keyword>
<accession>A0A5C6C7B0</accession>
<sequence length="112" mass="11700">MFTRLLLAVILSALGAHCASAGVLVSAEQTPQAVNSMSMPVEDDSPIALPALEKGDLACEMTLTSSYSGASSVAMSDWTSMLPAEAPLSEVIRVWSSTLPTCPFLESKLKPA</sequence>
<dbReference type="AlphaFoldDB" id="A0A5C6C7B0"/>
<proteinExistence type="predicted"/>
<dbReference type="EMBL" id="SJPU01000001">
    <property type="protein sequence ID" value="TWU19985.1"/>
    <property type="molecule type" value="Genomic_DNA"/>
</dbReference>
<dbReference type="Proteomes" id="UP000319908">
    <property type="component" value="Unassembled WGS sequence"/>
</dbReference>
<dbReference type="OrthoDB" id="9886309at2"/>
<name>A0A5C6C7B0_9BACT</name>
<protein>
    <recommendedName>
        <fullName evidence="4">Ig-like domain-containing protein</fullName>
    </recommendedName>
</protein>
<evidence type="ECO:0000313" key="3">
    <source>
        <dbReference type="Proteomes" id="UP000319908"/>
    </source>
</evidence>
<evidence type="ECO:0000256" key="1">
    <source>
        <dbReference type="SAM" id="SignalP"/>
    </source>
</evidence>